<reference evidence="1 2" key="1">
    <citation type="journal article" date="2022" name="Hortic Res">
        <title>A haplotype resolved chromosomal level avocado genome allows analysis of novel avocado genes.</title>
        <authorList>
            <person name="Nath O."/>
            <person name="Fletcher S.J."/>
            <person name="Hayward A."/>
            <person name="Shaw L.M."/>
            <person name="Masouleh A.K."/>
            <person name="Furtado A."/>
            <person name="Henry R.J."/>
            <person name="Mitter N."/>
        </authorList>
    </citation>
    <scope>NUCLEOTIDE SEQUENCE [LARGE SCALE GENOMIC DNA]</scope>
    <source>
        <strain evidence="2">cv. Hass</strain>
    </source>
</reference>
<comment type="caution">
    <text evidence="1">The sequence shown here is derived from an EMBL/GenBank/DDBJ whole genome shotgun (WGS) entry which is preliminary data.</text>
</comment>
<keyword evidence="2" id="KW-1185">Reference proteome</keyword>
<name>A0ACC2MGU9_PERAE</name>
<gene>
    <name evidence="1" type="ORF">MRB53_006496</name>
</gene>
<accession>A0ACC2MGU9</accession>
<proteinExistence type="predicted"/>
<dbReference type="Proteomes" id="UP001234297">
    <property type="component" value="Chromosome 2"/>
</dbReference>
<dbReference type="EMBL" id="CM056810">
    <property type="protein sequence ID" value="KAJ8644748.1"/>
    <property type="molecule type" value="Genomic_DNA"/>
</dbReference>
<protein>
    <submittedName>
        <fullName evidence="1">Uncharacterized protein</fullName>
    </submittedName>
</protein>
<evidence type="ECO:0000313" key="2">
    <source>
        <dbReference type="Proteomes" id="UP001234297"/>
    </source>
</evidence>
<organism evidence="1 2">
    <name type="scientific">Persea americana</name>
    <name type="common">Avocado</name>
    <dbReference type="NCBI Taxonomy" id="3435"/>
    <lineage>
        <taxon>Eukaryota</taxon>
        <taxon>Viridiplantae</taxon>
        <taxon>Streptophyta</taxon>
        <taxon>Embryophyta</taxon>
        <taxon>Tracheophyta</taxon>
        <taxon>Spermatophyta</taxon>
        <taxon>Magnoliopsida</taxon>
        <taxon>Magnoliidae</taxon>
        <taxon>Laurales</taxon>
        <taxon>Lauraceae</taxon>
        <taxon>Persea</taxon>
    </lineage>
</organism>
<evidence type="ECO:0000313" key="1">
    <source>
        <dbReference type="EMBL" id="KAJ8644748.1"/>
    </source>
</evidence>
<sequence length="221" mass="23847">MEIRDEFAIQDAIPSPANVKSPLPTSPTINGKTINTAPSPPLMTDTIEISNISTESETTAQNASNEHYTHFSPSGNSMGSSSTPGIMADGLELPMVTGGMVTGPLFQSMQWRYEAGNSSTANLLAPPSTDLDTTALSKFPFAPARHQANHTNGHREGFGDTKGQWQWLLATEVQSQVGAVCQQSHPRSKTRSGKTGNTPELIEEDWMDLGFLEIPDISYIQ</sequence>